<name>A0A4R7HYL1_9ACTN</name>
<dbReference type="Gene3D" id="3.40.50.300">
    <property type="entry name" value="P-loop containing nucleotide triphosphate hydrolases"/>
    <property type="match status" value="1"/>
</dbReference>
<dbReference type="SMART" id="SM00382">
    <property type="entry name" value="AAA"/>
    <property type="match status" value="1"/>
</dbReference>
<dbReference type="InterPro" id="IPR003593">
    <property type="entry name" value="AAA+_ATPase"/>
</dbReference>
<dbReference type="InterPro" id="IPR027417">
    <property type="entry name" value="P-loop_NTPase"/>
</dbReference>
<keyword evidence="1 7" id="KW-0813">Transport</keyword>
<evidence type="ECO:0000313" key="9">
    <source>
        <dbReference type="EMBL" id="TDT15326.1"/>
    </source>
</evidence>
<dbReference type="AlphaFoldDB" id="A0A4R7HYL1"/>
<dbReference type="GO" id="GO:0043190">
    <property type="term" value="C:ATP-binding cassette (ABC) transporter complex"/>
    <property type="evidence" value="ECO:0007669"/>
    <property type="project" value="InterPro"/>
</dbReference>
<comment type="caution">
    <text evidence="9">The sequence shown here is derived from an EMBL/GenBank/DDBJ whole genome shotgun (WGS) entry which is preliminary data.</text>
</comment>
<keyword evidence="3 7" id="KW-0547">Nucleotide-binding</keyword>
<evidence type="ECO:0000256" key="5">
    <source>
        <dbReference type="ARBA" id="ARBA00022967"/>
    </source>
</evidence>
<proteinExistence type="inferred from homology"/>
<dbReference type="GO" id="GO:0005524">
    <property type="term" value="F:ATP binding"/>
    <property type="evidence" value="ECO:0007669"/>
    <property type="project" value="UniProtKB-KW"/>
</dbReference>
<comment type="catalytic activity">
    <reaction evidence="7">
        <text>ATP + H2O + polyamine-[polyamine-binding protein]Side 1 = ADP + phosphate + polyamineSide 2 + [polyamine-binding protein]Side 1.</text>
        <dbReference type="EC" id="7.6.2.11"/>
    </reaction>
</comment>
<dbReference type="InterPro" id="IPR017871">
    <property type="entry name" value="ABC_transporter-like_CS"/>
</dbReference>
<comment type="similarity">
    <text evidence="7">Belongs to the ABC transporter superfamily. Spermidine/putrescine importer (TC 3.A.1.11.1) family.</text>
</comment>
<keyword evidence="10" id="KW-1185">Reference proteome</keyword>
<dbReference type="SUPFAM" id="SSF50331">
    <property type="entry name" value="MOP-like"/>
    <property type="match status" value="1"/>
</dbReference>
<keyword evidence="2 7" id="KW-1003">Cell membrane</keyword>
<organism evidence="9 10">
    <name type="scientific">Ilumatobacter fluminis</name>
    <dbReference type="NCBI Taxonomy" id="467091"/>
    <lineage>
        <taxon>Bacteria</taxon>
        <taxon>Bacillati</taxon>
        <taxon>Actinomycetota</taxon>
        <taxon>Acidimicrobiia</taxon>
        <taxon>Acidimicrobiales</taxon>
        <taxon>Ilumatobacteraceae</taxon>
        <taxon>Ilumatobacter</taxon>
    </lineage>
</organism>
<dbReference type="Pfam" id="PF00005">
    <property type="entry name" value="ABC_tran"/>
    <property type="match status" value="1"/>
</dbReference>
<dbReference type="PROSITE" id="PS00211">
    <property type="entry name" value="ABC_TRANSPORTER_1"/>
    <property type="match status" value="1"/>
</dbReference>
<comment type="subunit">
    <text evidence="7">The complex is composed of two ATP-binding proteins (PotA), two transmembrane proteins (PotB and PotC) and a solute-binding protein (PotD).</text>
</comment>
<keyword evidence="6 7" id="KW-0472">Membrane</keyword>
<dbReference type="PANTHER" id="PTHR42781">
    <property type="entry name" value="SPERMIDINE/PUTRESCINE IMPORT ATP-BINDING PROTEIN POTA"/>
    <property type="match status" value="1"/>
</dbReference>
<dbReference type="GO" id="GO:0015594">
    <property type="term" value="F:ABC-type putrescine transporter activity"/>
    <property type="evidence" value="ECO:0007669"/>
    <property type="project" value="InterPro"/>
</dbReference>
<dbReference type="CDD" id="cd03300">
    <property type="entry name" value="ABC_PotA_N"/>
    <property type="match status" value="1"/>
</dbReference>
<evidence type="ECO:0000313" key="10">
    <source>
        <dbReference type="Proteomes" id="UP000294558"/>
    </source>
</evidence>
<dbReference type="NCBIfam" id="TIGR01187">
    <property type="entry name" value="potA"/>
    <property type="match status" value="1"/>
</dbReference>
<dbReference type="FunFam" id="3.40.50.300:FF:000133">
    <property type="entry name" value="Spermidine/putrescine import ATP-binding protein PotA"/>
    <property type="match status" value="1"/>
</dbReference>
<sequence length="362" mass="39400">MFWVSNLPSMVPAVSMRALTKRFDDVVAVDALDLDIADGEFFALLGPSGCGKTTTLRMIAGLEIPSAGSLKIHGDEVGTLPPNKRPVNTVFQNYALFPHMSIADNVGFGLRMQKTPKADVARRVGEAIELVRLTGMEHRRPNQLSGGQQQRVALARALVNRPKVLLLDEPLAALDLKLRQGMQFELKQLQREVGITFVFVTHDQEEALSMADRIGVMGDGELLQVGTPEEIYDQPVNRFVADFIGRSNFLPGTVEDSSTVCLTNGTRVVVDHAGTTGEAIALSLRPERVQLVDRGAVPDGHASLDGTIGAVTFLGSGVVYHVTLDWMTIEVRAENRPSVARREVGDDVSLWWRDDAVAVVPA</sequence>
<evidence type="ECO:0000256" key="1">
    <source>
        <dbReference type="ARBA" id="ARBA00022448"/>
    </source>
</evidence>
<dbReference type="InterPro" id="IPR005893">
    <property type="entry name" value="PotA-like"/>
</dbReference>
<dbReference type="InterPro" id="IPR017879">
    <property type="entry name" value="PotA_ATP-bd"/>
</dbReference>
<evidence type="ECO:0000256" key="2">
    <source>
        <dbReference type="ARBA" id="ARBA00022475"/>
    </source>
</evidence>
<dbReference type="EC" id="7.6.2.11" evidence="7"/>
<dbReference type="Gene3D" id="2.40.50.100">
    <property type="match status" value="1"/>
</dbReference>
<dbReference type="PROSITE" id="PS50893">
    <property type="entry name" value="ABC_TRANSPORTER_2"/>
    <property type="match status" value="1"/>
</dbReference>
<protein>
    <recommendedName>
        <fullName evidence="7">Spermidine/putrescine import ATP-binding protein PotA</fullName>
        <ecNumber evidence="7">7.6.2.11</ecNumber>
    </recommendedName>
</protein>
<gene>
    <name evidence="7" type="primary">potA</name>
    <name evidence="9" type="ORF">BDK89_0896</name>
</gene>
<dbReference type="Proteomes" id="UP000294558">
    <property type="component" value="Unassembled WGS sequence"/>
</dbReference>
<dbReference type="InterPro" id="IPR050093">
    <property type="entry name" value="ABC_SmlMolc_Importer"/>
</dbReference>
<dbReference type="InterPro" id="IPR013611">
    <property type="entry name" value="Transp-assoc_OB_typ2"/>
</dbReference>
<comment type="function">
    <text evidence="7">Part of the ABC transporter complex PotABCD involved in spermidine/putrescine import. Responsible for energy coupling to the transport system.</text>
</comment>
<evidence type="ECO:0000256" key="3">
    <source>
        <dbReference type="ARBA" id="ARBA00022741"/>
    </source>
</evidence>
<evidence type="ECO:0000256" key="4">
    <source>
        <dbReference type="ARBA" id="ARBA00022840"/>
    </source>
</evidence>
<dbReference type="InterPro" id="IPR008995">
    <property type="entry name" value="Mo/tungstate-bd_C_term_dom"/>
</dbReference>
<dbReference type="SUPFAM" id="SSF52540">
    <property type="entry name" value="P-loop containing nucleoside triphosphate hydrolases"/>
    <property type="match status" value="1"/>
</dbReference>
<evidence type="ECO:0000256" key="7">
    <source>
        <dbReference type="RuleBase" id="RU364083"/>
    </source>
</evidence>
<reference evidence="9 10" key="1">
    <citation type="submission" date="2019-03" db="EMBL/GenBank/DDBJ databases">
        <title>Sequencing the genomes of 1000 actinobacteria strains.</title>
        <authorList>
            <person name="Klenk H.-P."/>
        </authorList>
    </citation>
    <scope>NUCLEOTIDE SEQUENCE [LARGE SCALE GENOMIC DNA]</scope>
    <source>
        <strain evidence="9 10">DSM 18936</strain>
    </source>
</reference>
<dbReference type="InterPro" id="IPR003439">
    <property type="entry name" value="ABC_transporter-like_ATP-bd"/>
</dbReference>
<dbReference type="GO" id="GO:0016887">
    <property type="term" value="F:ATP hydrolysis activity"/>
    <property type="evidence" value="ECO:0007669"/>
    <property type="project" value="InterPro"/>
</dbReference>
<dbReference type="EMBL" id="SOAU01000001">
    <property type="protein sequence ID" value="TDT15326.1"/>
    <property type="molecule type" value="Genomic_DNA"/>
</dbReference>
<feature type="domain" description="ABC transporter" evidence="8">
    <location>
        <begin position="14"/>
        <end position="244"/>
    </location>
</feature>
<accession>A0A4R7HYL1</accession>
<dbReference type="Pfam" id="PF08402">
    <property type="entry name" value="TOBE_2"/>
    <property type="match status" value="1"/>
</dbReference>
<evidence type="ECO:0000259" key="8">
    <source>
        <dbReference type="PROSITE" id="PS50893"/>
    </source>
</evidence>
<evidence type="ECO:0000256" key="6">
    <source>
        <dbReference type="ARBA" id="ARBA00023136"/>
    </source>
</evidence>
<dbReference type="PANTHER" id="PTHR42781:SF4">
    <property type="entry name" value="SPERMIDINE_PUTRESCINE IMPORT ATP-BINDING PROTEIN POTA"/>
    <property type="match status" value="1"/>
</dbReference>
<keyword evidence="5 7" id="KW-1278">Translocase</keyword>
<keyword evidence="4 7" id="KW-0067">ATP-binding</keyword>